<dbReference type="Proteomes" id="UP001465976">
    <property type="component" value="Unassembled WGS sequence"/>
</dbReference>
<protein>
    <submittedName>
        <fullName evidence="3">Uncharacterized protein</fullName>
    </submittedName>
</protein>
<proteinExistence type="predicted"/>
<accession>A0ABR3FRN6</accession>
<evidence type="ECO:0000256" key="1">
    <source>
        <dbReference type="SAM" id="MobiDB-lite"/>
    </source>
</evidence>
<feature type="compositionally biased region" description="Gly residues" evidence="1">
    <location>
        <begin position="20"/>
        <end position="32"/>
    </location>
</feature>
<evidence type="ECO:0000313" key="3">
    <source>
        <dbReference type="EMBL" id="KAL0577776.1"/>
    </source>
</evidence>
<reference evidence="3 4" key="1">
    <citation type="submission" date="2024-02" db="EMBL/GenBank/DDBJ databases">
        <title>A draft genome for the cacao thread blight pathogen Marasmius crinis-equi.</title>
        <authorList>
            <person name="Cohen S.P."/>
            <person name="Baruah I.K."/>
            <person name="Amoako-Attah I."/>
            <person name="Bukari Y."/>
            <person name="Meinhardt L.W."/>
            <person name="Bailey B.A."/>
        </authorList>
    </citation>
    <scope>NUCLEOTIDE SEQUENCE [LARGE SCALE GENOMIC DNA]</scope>
    <source>
        <strain evidence="3 4">GH-76</strain>
    </source>
</reference>
<organism evidence="3 4">
    <name type="scientific">Marasmius crinis-equi</name>
    <dbReference type="NCBI Taxonomy" id="585013"/>
    <lineage>
        <taxon>Eukaryota</taxon>
        <taxon>Fungi</taxon>
        <taxon>Dikarya</taxon>
        <taxon>Basidiomycota</taxon>
        <taxon>Agaricomycotina</taxon>
        <taxon>Agaricomycetes</taxon>
        <taxon>Agaricomycetidae</taxon>
        <taxon>Agaricales</taxon>
        <taxon>Marasmiineae</taxon>
        <taxon>Marasmiaceae</taxon>
        <taxon>Marasmius</taxon>
    </lineage>
</organism>
<evidence type="ECO:0000256" key="2">
    <source>
        <dbReference type="SAM" id="Phobius"/>
    </source>
</evidence>
<feature type="compositionally biased region" description="Gly residues" evidence="1">
    <location>
        <begin position="85"/>
        <end position="96"/>
    </location>
</feature>
<feature type="compositionally biased region" description="Gly residues" evidence="1">
    <location>
        <begin position="54"/>
        <end position="64"/>
    </location>
</feature>
<feature type="compositionally biased region" description="Low complexity" evidence="1">
    <location>
        <begin position="65"/>
        <end position="84"/>
    </location>
</feature>
<keyword evidence="2" id="KW-0812">Transmembrane</keyword>
<sequence length="380" mass="37764">MLVPFISSFSTARRQRYPRAGGGGGGGGGGSSGSSSGSSGSSGESSGSSSGSSGSSGGESGGSTGDTSETSGSTGSNEGSSEGSSGSGSNSGGGSRGPSISTGTGTGSAGGSTPVSSESSGGGPNSTISSGPFAGRSVGGGTREEVFGSRFTDVYLRSRQYGSGYPGVTGPGVAGRGFPYYFWPVIWGNANSPGTASYLHVDEFGQPDNSSRPGGVMTYATFHTSGNSSNSGNNTYHVLADNTTVTSLFNSISTKCTSSIVVIVSSTNTANNIAILPYNTTSPNATKPENAIQYYRASSVVLTLDEYNNSAVFSNDTNAPDSPLPTNLNMSTLDCLNRTIGESVPLVDASRGNSAMGNASHGLIGLVTLMAVILNLVLSV</sequence>
<keyword evidence="4" id="KW-1185">Reference proteome</keyword>
<gene>
    <name evidence="3" type="ORF">V5O48_004204</name>
</gene>
<keyword evidence="2" id="KW-1133">Transmembrane helix</keyword>
<feature type="region of interest" description="Disordered" evidence="1">
    <location>
        <begin position="1"/>
        <end position="141"/>
    </location>
</feature>
<comment type="caution">
    <text evidence="3">The sequence shown here is derived from an EMBL/GenBank/DDBJ whole genome shotgun (WGS) entry which is preliminary data.</text>
</comment>
<keyword evidence="2" id="KW-0472">Membrane</keyword>
<feature type="transmembrane region" description="Helical" evidence="2">
    <location>
        <begin position="359"/>
        <end position="378"/>
    </location>
</feature>
<dbReference type="EMBL" id="JBAHYK010000138">
    <property type="protein sequence ID" value="KAL0577776.1"/>
    <property type="molecule type" value="Genomic_DNA"/>
</dbReference>
<feature type="compositionally biased region" description="Low complexity" evidence="1">
    <location>
        <begin position="33"/>
        <end position="53"/>
    </location>
</feature>
<name>A0ABR3FRN6_9AGAR</name>
<evidence type="ECO:0000313" key="4">
    <source>
        <dbReference type="Proteomes" id="UP001465976"/>
    </source>
</evidence>